<dbReference type="PANTHER" id="PTHR30537">
    <property type="entry name" value="HTH-TYPE TRANSCRIPTIONAL REGULATOR"/>
    <property type="match status" value="1"/>
</dbReference>
<dbReference type="PANTHER" id="PTHR30537:SF10">
    <property type="entry name" value="TRANSCRIPTIONAL REGULATOR-RELATED"/>
    <property type="match status" value="1"/>
</dbReference>
<comment type="caution">
    <text evidence="6">The sequence shown here is derived from an EMBL/GenBank/DDBJ whole genome shotgun (WGS) entry which is preliminary data.</text>
</comment>
<dbReference type="RefSeq" id="WP_183409433.1">
    <property type="nucleotide sequence ID" value="NZ_JACHWY010000001.1"/>
</dbReference>
<evidence type="ECO:0000313" key="7">
    <source>
        <dbReference type="Proteomes" id="UP000537130"/>
    </source>
</evidence>
<dbReference type="CDD" id="cd08422">
    <property type="entry name" value="PBP2_CrgA_like"/>
    <property type="match status" value="1"/>
</dbReference>
<dbReference type="FunFam" id="3.40.190.290:FF:000001">
    <property type="entry name" value="Transcriptional regulator, LysR family"/>
    <property type="match status" value="1"/>
</dbReference>
<evidence type="ECO:0000313" key="6">
    <source>
        <dbReference type="EMBL" id="MBB3046761.1"/>
    </source>
</evidence>
<dbReference type="PROSITE" id="PS50931">
    <property type="entry name" value="HTH_LYSR"/>
    <property type="match status" value="1"/>
</dbReference>
<dbReference type="InterPro" id="IPR036390">
    <property type="entry name" value="WH_DNA-bd_sf"/>
</dbReference>
<keyword evidence="2" id="KW-0805">Transcription regulation</keyword>
<dbReference type="Proteomes" id="UP000537130">
    <property type="component" value="Unassembled WGS sequence"/>
</dbReference>
<dbReference type="InterPro" id="IPR036388">
    <property type="entry name" value="WH-like_DNA-bd_sf"/>
</dbReference>
<dbReference type="AlphaFoldDB" id="A0A7W4W3H2"/>
<evidence type="ECO:0000256" key="4">
    <source>
        <dbReference type="ARBA" id="ARBA00023163"/>
    </source>
</evidence>
<evidence type="ECO:0000256" key="2">
    <source>
        <dbReference type="ARBA" id="ARBA00023015"/>
    </source>
</evidence>
<reference evidence="6 7" key="1">
    <citation type="submission" date="2020-08" db="EMBL/GenBank/DDBJ databases">
        <title>Genomic Encyclopedia of Type Strains, Phase III (KMG-III): the genomes of soil and plant-associated and newly described type strains.</title>
        <authorList>
            <person name="Whitman W."/>
        </authorList>
    </citation>
    <scope>NUCLEOTIDE SEQUENCE [LARGE SCALE GENOMIC DNA]</scope>
    <source>
        <strain evidence="6 7">CECT 8654</strain>
    </source>
</reference>
<dbReference type="SUPFAM" id="SSF53850">
    <property type="entry name" value="Periplasmic binding protein-like II"/>
    <property type="match status" value="1"/>
</dbReference>
<dbReference type="InterPro" id="IPR058163">
    <property type="entry name" value="LysR-type_TF_proteobact-type"/>
</dbReference>
<dbReference type="GO" id="GO:0043565">
    <property type="term" value="F:sequence-specific DNA binding"/>
    <property type="evidence" value="ECO:0007669"/>
    <property type="project" value="TreeGrafter"/>
</dbReference>
<dbReference type="Pfam" id="PF00126">
    <property type="entry name" value="HTH_1"/>
    <property type="match status" value="1"/>
</dbReference>
<evidence type="ECO:0000259" key="5">
    <source>
        <dbReference type="PROSITE" id="PS50931"/>
    </source>
</evidence>
<dbReference type="Pfam" id="PF03466">
    <property type="entry name" value="LysR_substrate"/>
    <property type="match status" value="1"/>
</dbReference>
<dbReference type="FunFam" id="1.10.10.10:FF:000001">
    <property type="entry name" value="LysR family transcriptional regulator"/>
    <property type="match status" value="1"/>
</dbReference>
<keyword evidence="3 6" id="KW-0238">DNA-binding</keyword>
<gene>
    <name evidence="6" type="ORF">FHR99_000997</name>
</gene>
<evidence type="ECO:0000256" key="3">
    <source>
        <dbReference type="ARBA" id="ARBA00023125"/>
    </source>
</evidence>
<proteinExistence type="inferred from homology"/>
<dbReference type="InterPro" id="IPR005119">
    <property type="entry name" value="LysR_subst-bd"/>
</dbReference>
<dbReference type="InterPro" id="IPR000847">
    <property type="entry name" value="LysR_HTH_N"/>
</dbReference>
<protein>
    <submittedName>
        <fullName evidence="6">DNA-binding transcriptional LysR family regulator</fullName>
    </submittedName>
</protein>
<dbReference type="Gene3D" id="1.10.10.10">
    <property type="entry name" value="Winged helix-like DNA-binding domain superfamily/Winged helix DNA-binding domain"/>
    <property type="match status" value="1"/>
</dbReference>
<keyword evidence="7" id="KW-1185">Reference proteome</keyword>
<dbReference type="GO" id="GO:0006351">
    <property type="term" value="P:DNA-templated transcription"/>
    <property type="evidence" value="ECO:0007669"/>
    <property type="project" value="TreeGrafter"/>
</dbReference>
<keyword evidence="4" id="KW-0804">Transcription</keyword>
<comment type="similarity">
    <text evidence="1">Belongs to the LysR transcriptional regulatory family.</text>
</comment>
<organism evidence="6 7">
    <name type="scientific">Litorivivens lipolytica</name>
    <dbReference type="NCBI Taxonomy" id="1524264"/>
    <lineage>
        <taxon>Bacteria</taxon>
        <taxon>Pseudomonadati</taxon>
        <taxon>Pseudomonadota</taxon>
        <taxon>Gammaproteobacteria</taxon>
        <taxon>Litorivivens</taxon>
    </lineage>
</organism>
<evidence type="ECO:0000256" key="1">
    <source>
        <dbReference type="ARBA" id="ARBA00009437"/>
    </source>
</evidence>
<dbReference type="Gene3D" id="3.40.190.290">
    <property type="match status" value="1"/>
</dbReference>
<name>A0A7W4W3H2_9GAMM</name>
<accession>A0A7W4W3H2</accession>
<dbReference type="GO" id="GO:0003700">
    <property type="term" value="F:DNA-binding transcription factor activity"/>
    <property type="evidence" value="ECO:0007669"/>
    <property type="project" value="InterPro"/>
</dbReference>
<dbReference type="SUPFAM" id="SSF46785">
    <property type="entry name" value="Winged helix' DNA-binding domain"/>
    <property type="match status" value="1"/>
</dbReference>
<feature type="domain" description="HTH lysR-type" evidence="5">
    <location>
        <begin position="10"/>
        <end position="59"/>
    </location>
</feature>
<sequence length="293" mass="33436">MARWDGIYEFVQVVEHHSFTEAAKALDMSTSQVSKLISRLEDRLGTRLLLRTTRSLALTDEGQQFYRRSKLAIDTFEKAEEDLALSRNEPRGNLKVNISGVFQERFLVPILANFTKQYPRLNVQLDFTDKQPDLVKEGYDLSVCYGELKNSTLVARKLADNFNYLVASPDYLATYGEPESLDELPQHNCLVGIDTLWYLSDGNETVQINPDGNWRSDNGAALLSAARCGLGIASLPFFSVMEDISQGALKQVLPQWNQYPQPVWIMYPQQRHLPIKVRLFIDYLLEELNKIVL</sequence>
<dbReference type="EMBL" id="JACHWY010000001">
    <property type="protein sequence ID" value="MBB3046761.1"/>
    <property type="molecule type" value="Genomic_DNA"/>
</dbReference>